<sequence length="108" mass="12555">MTTWRFSEERDDIVSREQDEAEAWCTIEEASYERDRQMSVQKRGTGSVNLCAAIDSVFVPDDDDESQRAWRDEGRMSSVGTMQVPGRPTNVEHHTRAGQRSDRRWFDL</sequence>
<evidence type="ECO:0000256" key="1">
    <source>
        <dbReference type="SAM" id="MobiDB-lite"/>
    </source>
</evidence>
<evidence type="ECO:0000313" key="3">
    <source>
        <dbReference type="Proteomes" id="UP000256964"/>
    </source>
</evidence>
<organism evidence="2 3">
    <name type="scientific">Lentinus brumalis</name>
    <dbReference type="NCBI Taxonomy" id="2498619"/>
    <lineage>
        <taxon>Eukaryota</taxon>
        <taxon>Fungi</taxon>
        <taxon>Dikarya</taxon>
        <taxon>Basidiomycota</taxon>
        <taxon>Agaricomycotina</taxon>
        <taxon>Agaricomycetes</taxon>
        <taxon>Polyporales</taxon>
        <taxon>Polyporaceae</taxon>
        <taxon>Lentinus</taxon>
    </lineage>
</organism>
<dbReference type="Proteomes" id="UP000256964">
    <property type="component" value="Unassembled WGS sequence"/>
</dbReference>
<protein>
    <submittedName>
        <fullName evidence="2">Uncharacterized protein</fullName>
    </submittedName>
</protein>
<name>A0A371D3K5_9APHY</name>
<gene>
    <name evidence="2" type="ORF">OH76DRAFT_1419792</name>
</gene>
<reference evidence="2 3" key="1">
    <citation type="journal article" date="2018" name="Biotechnol. Biofuels">
        <title>Integrative visual omics of the white-rot fungus Polyporus brumalis exposes the biotechnological potential of its oxidative enzymes for delignifying raw plant biomass.</title>
        <authorList>
            <person name="Miyauchi S."/>
            <person name="Rancon A."/>
            <person name="Drula E."/>
            <person name="Hage H."/>
            <person name="Chaduli D."/>
            <person name="Favel A."/>
            <person name="Grisel S."/>
            <person name="Henrissat B."/>
            <person name="Herpoel-Gimbert I."/>
            <person name="Ruiz-Duenas F.J."/>
            <person name="Chevret D."/>
            <person name="Hainaut M."/>
            <person name="Lin J."/>
            <person name="Wang M."/>
            <person name="Pangilinan J."/>
            <person name="Lipzen A."/>
            <person name="Lesage-Meessen L."/>
            <person name="Navarro D."/>
            <person name="Riley R."/>
            <person name="Grigoriev I.V."/>
            <person name="Zhou S."/>
            <person name="Raouche S."/>
            <person name="Rosso M.N."/>
        </authorList>
    </citation>
    <scope>NUCLEOTIDE SEQUENCE [LARGE SCALE GENOMIC DNA]</scope>
    <source>
        <strain evidence="2 3">BRFM 1820</strain>
    </source>
</reference>
<evidence type="ECO:0000313" key="2">
    <source>
        <dbReference type="EMBL" id="RDX47126.1"/>
    </source>
</evidence>
<dbReference type="AlphaFoldDB" id="A0A371D3K5"/>
<feature type="region of interest" description="Disordered" evidence="1">
    <location>
        <begin position="62"/>
        <end position="108"/>
    </location>
</feature>
<proteinExistence type="predicted"/>
<feature type="compositionally biased region" description="Basic and acidic residues" evidence="1">
    <location>
        <begin position="66"/>
        <end position="75"/>
    </location>
</feature>
<keyword evidence="3" id="KW-1185">Reference proteome</keyword>
<dbReference type="EMBL" id="KZ857421">
    <property type="protein sequence ID" value="RDX47126.1"/>
    <property type="molecule type" value="Genomic_DNA"/>
</dbReference>
<accession>A0A371D3K5</accession>
<feature type="compositionally biased region" description="Basic and acidic residues" evidence="1">
    <location>
        <begin position="90"/>
        <end position="108"/>
    </location>
</feature>